<dbReference type="PROSITE" id="PS00134">
    <property type="entry name" value="TRYPSIN_HIS"/>
    <property type="match status" value="1"/>
</dbReference>
<organism evidence="4 5">
    <name type="scientific">Nesidiocoris tenuis</name>
    <dbReference type="NCBI Taxonomy" id="355587"/>
    <lineage>
        <taxon>Eukaryota</taxon>
        <taxon>Metazoa</taxon>
        <taxon>Ecdysozoa</taxon>
        <taxon>Arthropoda</taxon>
        <taxon>Hexapoda</taxon>
        <taxon>Insecta</taxon>
        <taxon>Pterygota</taxon>
        <taxon>Neoptera</taxon>
        <taxon>Paraneoptera</taxon>
        <taxon>Hemiptera</taxon>
        <taxon>Heteroptera</taxon>
        <taxon>Panheteroptera</taxon>
        <taxon>Cimicomorpha</taxon>
        <taxon>Miridae</taxon>
        <taxon>Dicyphina</taxon>
        <taxon>Nesidiocoris</taxon>
    </lineage>
</organism>
<dbReference type="PANTHER" id="PTHR24256">
    <property type="entry name" value="TRYPTASE-RELATED"/>
    <property type="match status" value="1"/>
</dbReference>
<evidence type="ECO:0000313" key="5">
    <source>
        <dbReference type="Proteomes" id="UP001307889"/>
    </source>
</evidence>
<name>A0ABN7AL98_9HEMI</name>
<proteinExistence type="inferred from homology"/>
<gene>
    <name evidence="4" type="ORF">NTJ_05807</name>
</gene>
<comment type="similarity">
    <text evidence="2">Belongs to the peptidase S1 family. CLIP subfamily.</text>
</comment>
<dbReference type="InterPro" id="IPR018114">
    <property type="entry name" value="TRYPSIN_HIS"/>
</dbReference>
<dbReference type="Gene3D" id="2.40.10.10">
    <property type="entry name" value="Trypsin-like serine proteases"/>
    <property type="match status" value="2"/>
</dbReference>
<dbReference type="SUPFAM" id="SSF50494">
    <property type="entry name" value="Trypsin-like serine proteases"/>
    <property type="match status" value="1"/>
</dbReference>
<dbReference type="SMART" id="SM00020">
    <property type="entry name" value="Tryp_SPc"/>
    <property type="match status" value="1"/>
</dbReference>
<dbReference type="InterPro" id="IPR001314">
    <property type="entry name" value="Peptidase_S1A"/>
</dbReference>
<dbReference type="PRINTS" id="PR00722">
    <property type="entry name" value="CHYMOTRYPSIN"/>
</dbReference>
<dbReference type="InterPro" id="IPR001254">
    <property type="entry name" value="Trypsin_dom"/>
</dbReference>
<dbReference type="EMBL" id="AP028912">
    <property type="protein sequence ID" value="BES92998.1"/>
    <property type="molecule type" value="Genomic_DNA"/>
</dbReference>
<accession>A0ABN7AL98</accession>
<protein>
    <submittedName>
        <fullName evidence="4">Serine-type endopeptidase activity</fullName>
    </submittedName>
</protein>
<dbReference type="InterPro" id="IPR009003">
    <property type="entry name" value="Peptidase_S1_PA"/>
</dbReference>
<evidence type="ECO:0000259" key="3">
    <source>
        <dbReference type="PROSITE" id="PS50240"/>
    </source>
</evidence>
<keyword evidence="5" id="KW-1185">Reference proteome</keyword>
<dbReference type="InterPro" id="IPR051487">
    <property type="entry name" value="Ser/Thr_Proteases_Immune/Dev"/>
</dbReference>
<feature type="domain" description="Peptidase S1" evidence="3">
    <location>
        <begin position="17"/>
        <end position="277"/>
    </location>
</feature>
<evidence type="ECO:0000313" key="4">
    <source>
        <dbReference type="EMBL" id="BES92998.1"/>
    </source>
</evidence>
<dbReference type="Proteomes" id="UP001307889">
    <property type="component" value="Chromosome 4"/>
</dbReference>
<dbReference type="Pfam" id="PF00089">
    <property type="entry name" value="Trypsin"/>
    <property type="match status" value="1"/>
</dbReference>
<reference evidence="4 5" key="1">
    <citation type="submission" date="2023-09" db="EMBL/GenBank/DDBJ databases">
        <title>Nesidiocoris tenuis whole genome shotgun sequence.</title>
        <authorList>
            <person name="Shibata T."/>
            <person name="Shimoda M."/>
            <person name="Kobayashi T."/>
            <person name="Uehara T."/>
        </authorList>
    </citation>
    <scope>NUCLEOTIDE SEQUENCE [LARGE SCALE GENOMIC DNA]</scope>
    <source>
        <strain evidence="4 5">Japan</strain>
    </source>
</reference>
<dbReference type="InterPro" id="IPR043504">
    <property type="entry name" value="Peptidase_S1_PA_chymotrypsin"/>
</dbReference>
<keyword evidence="1" id="KW-1015">Disulfide bond</keyword>
<sequence>MAVSILETDALKILSSTVGRFERSAEDNDSRLAEEYSTPESAVNAPFVVALVAVSLQAFCTGSIINKQWVVTAAHCVVKRTNRNMKVIAGADHVSQFGNNDSIYQHRFPSKIKIHREHSYQGESFHDIALIRVDRPFVFNSRVAKVRLWAKEWPVSFYRFGTLSCNAFGWGTLDGKTPSTLLRTANIRARHGRLSCPCFQSDYRLICSGGSGSSGVVCPGDSGGPLICRKYLAGITRSFYSAECKKLDGPHQCSISSIVDTWTYVCPFLGFINKHVPGVSRRPANCKSPRSYNVPTPLLAYVIMASTTDIINATPSLRLGIKI</sequence>
<evidence type="ECO:0000256" key="1">
    <source>
        <dbReference type="ARBA" id="ARBA00023157"/>
    </source>
</evidence>
<dbReference type="CDD" id="cd00190">
    <property type="entry name" value="Tryp_SPc"/>
    <property type="match status" value="1"/>
</dbReference>
<dbReference type="PROSITE" id="PS50240">
    <property type="entry name" value="TRYPSIN_DOM"/>
    <property type="match status" value="1"/>
</dbReference>
<evidence type="ECO:0000256" key="2">
    <source>
        <dbReference type="ARBA" id="ARBA00024195"/>
    </source>
</evidence>